<sequence>MKKNADKSKSKGGNNMPKQRKTSSKNGEIETYLSSYYEFRYNTVLGRTEYRSKGDAHFSKVGRYEINTLRRELDNDVGINTSSDNLYSIIESSFSPRINPIQEYFKGLPLRDIGNICGNNSGNSDSCNHESSGNNENNCCCDISSLSLKAIPDLASCVVVRNSDKWLPYLTKWLVAVVANAMDDRECRNHTCLVLTGEQGKFKTTFLDLLCPPALHGYSYTGKIYPQEKDTLTYIGQNLIVNIDDQLKALNKRDENELKNLITCPMVKYRMPYDKYVEEHPHLASFVASVNGNDFLTDASCPLKCFL</sequence>
<dbReference type="Pfam" id="PF05272">
    <property type="entry name" value="VapE-like_dom"/>
    <property type="match status" value="1"/>
</dbReference>
<protein>
    <submittedName>
        <fullName evidence="3">Predicted P-loop ATPase and inactivated derivatives</fullName>
    </submittedName>
</protein>
<reference evidence="3 4" key="1">
    <citation type="submission" date="2018-06" db="EMBL/GenBank/DDBJ databases">
        <authorList>
            <consortium name="Pathogen Informatics"/>
            <person name="Doyle S."/>
        </authorList>
    </citation>
    <scope>NUCLEOTIDE SEQUENCE [LARGE SCALE GENOMIC DNA]</scope>
    <source>
        <strain evidence="3 4">NCTC11157</strain>
    </source>
</reference>
<feature type="region of interest" description="Disordered" evidence="1">
    <location>
        <begin position="1"/>
        <end position="27"/>
    </location>
</feature>
<evidence type="ECO:0000313" key="4">
    <source>
        <dbReference type="Proteomes" id="UP000254072"/>
    </source>
</evidence>
<name>A0A379DWQ5_9BACT</name>
<dbReference type="PANTHER" id="PTHR34985:SF1">
    <property type="entry name" value="SLR0554 PROTEIN"/>
    <property type="match status" value="1"/>
</dbReference>
<dbReference type="Proteomes" id="UP000254072">
    <property type="component" value="Unassembled WGS sequence"/>
</dbReference>
<dbReference type="InterPro" id="IPR007936">
    <property type="entry name" value="VapE-like_dom"/>
</dbReference>
<dbReference type="EMBL" id="UGTL01000001">
    <property type="protein sequence ID" value="SUB84494.1"/>
    <property type="molecule type" value="Genomic_DNA"/>
</dbReference>
<dbReference type="PANTHER" id="PTHR34985">
    <property type="entry name" value="SLR0554 PROTEIN"/>
    <property type="match status" value="1"/>
</dbReference>
<organism evidence="3 4">
    <name type="scientific">Prevotella disiens</name>
    <dbReference type="NCBI Taxonomy" id="28130"/>
    <lineage>
        <taxon>Bacteria</taxon>
        <taxon>Pseudomonadati</taxon>
        <taxon>Bacteroidota</taxon>
        <taxon>Bacteroidia</taxon>
        <taxon>Bacteroidales</taxon>
        <taxon>Prevotellaceae</taxon>
        <taxon>Prevotella</taxon>
    </lineage>
</organism>
<dbReference type="AlphaFoldDB" id="A0A379DWQ5"/>
<gene>
    <name evidence="3" type="ORF">NCTC11157_00197</name>
</gene>
<evidence type="ECO:0000256" key="1">
    <source>
        <dbReference type="SAM" id="MobiDB-lite"/>
    </source>
</evidence>
<proteinExistence type="predicted"/>
<feature type="domain" description="Virulence-associated protein E-like" evidence="2">
    <location>
        <begin position="169"/>
        <end position="299"/>
    </location>
</feature>
<accession>A0A379DWQ5</accession>
<evidence type="ECO:0000259" key="2">
    <source>
        <dbReference type="Pfam" id="PF05272"/>
    </source>
</evidence>
<evidence type="ECO:0000313" key="3">
    <source>
        <dbReference type="EMBL" id="SUB84494.1"/>
    </source>
</evidence>